<protein>
    <submittedName>
        <fullName evidence="6">Hydrogenase expression protein HypE</fullName>
    </submittedName>
</protein>
<dbReference type="GO" id="GO:0008137">
    <property type="term" value="F:NADH dehydrogenase (ubiquinone) activity"/>
    <property type="evidence" value="ECO:0007669"/>
    <property type="project" value="InterPro"/>
</dbReference>
<dbReference type="Proteomes" id="UP000283458">
    <property type="component" value="Unassembled WGS sequence"/>
</dbReference>
<dbReference type="InterPro" id="IPR037232">
    <property type="entry name" value="NADH_quin_OxRdtase_su_C/D-like"/>
</dbReference>
<keyword evidence="3" id="KW-0460">Magnesium</keyword>
<dbReference type="PANTHER" id="PTHR43485:SF1">
    <property type="entry name" value="FORMATE HYDROGENLYASE SUBUNIT 5-RELATED"/>
    <property type="match status" value="1"/>
</dbReference>
<keyword evidence="3" id="KW-0479">Metal-binding</keyword>
<dbReference type="GO" id="GO:0048038">
    <property type="term" value="F:quinone binding"/>
    <property type="evidence" value="ECO:0007669"/>
    <property type="project" value="InterPro"/>
</dbReference>
<dbReference type="InterPro" id="IPR001501">
    <property type="entry name" value="Ni-dep_hyd_lsu"/>
</dbReference>
<dbReference type="Pfam" id="PF00329">
    <property type="entry name" value="Complex1_30kDa"/>
    <property type="match status" value="1"/>
</dbReference>
<dbReference type="Pfam" id="PF00346">
    <property type="entry name" value="Complex1_49kDa"/>
    <property type="match status" value="1"/>
</dbReference>
<dbReference type="RefSeq" id="WP_119833867.1">
    <property type="nucleotide sequence ID" value="NZ_QYUL01000005.1"/>
</dbReference>
<dbReference type="AlphaFoldDB" id="A0A418VMQ8"/>
<evidence type="ECO:0000256" key="3">
    <source>
        <dbReference type="PIRSR" id="PIRSR601501-1"/>
    </source>
</evidence>
<name>A0A418VMQ8_9PROT</name>
<proteinExistence type="predicted"/>
<comment type="caution">
    <text evidence="6">The sequence shown here is derived from an EMBL/GenBank/DDBJ whole genome shotgun (WGS) entry which is preliminary data.</text>
</comment>
<feature type="domain" description="NADH-quinone oxidoreductase subunit D" evidence="5">
    <location>
        <begin position="280"/>
        <end position="526"/>
    </location>
</feature>
<feature type="domain" description="NADH:ubiquinone oxidoreductase 30kDa subunit" evidence="4">
    <location>
        <begin position="82"/>
        <end position="133"/>
    </location>
</feature>
<keyword evidence="2" id="KW-0520">NAD</keyword>
<dbReference type="InterPro" id="IPR001135">
    <property type="entry name" value="NADH_Q_OxRdtase_suD"/>
</dbReference>
<dbReference type="SUPFAM" id="SSF143243">
    <property type="entry name" value="Nqo5-like"/>
    <property type="match status" value="1"/>
</dbReference>
<dbReference type="GO" id="GO:0051287">
    <property type="term" value="F:NAD binding"/>
    <property type="evidence" value="ECO:0007669"/>
    <property type="project" value="InterPro"/>
</dbReference>
<gene>
    <name evidence="6" type="ORF">D3877_26915</name>
</gene>
<evidence type="ECO:0000313" key="6">
    <source>
        <dbReference type="EMBL" id="RJF77425.1"/>
    </source>
</evidence>
<dbReference type="OrthoDB" id="9801496at2"/>
<dbReference type="InterPro" id="IPR001268">
    <property type="entry name" value="NADH_UbQ_OxRdtase_30kDa_su"/>
</dbReference>
<dbReference type="Gene3D" id="1.10.645.10">
    <property type="entry name" value="Cytochrome-c3 Hydrogenase, chain B"/>
    <property type="match status" value="1"/>
</dbReference>
<reference evidence="6 7" key="1">
    <citation type="submission" date="2018-09" db="EMBL/GenBank/DDBJ databases">
        <authorList>
            <person name="Zhu H."/>
        </authorList>
    </citation>
    <scope>NUCLEOTIDE SEQUENCE [LARGE SCALE GENOMIC DNA]</scope>
    <source>
        <strain evidence="6 7">K2W22B-5</strain>
    </source>
</reference>
<evidence type="ECO:0000259" key="5">
    <source>
        <dbReference type="Pfam" id="PF00346"/>
    </source>
</evidence>
<keyword evidence="7" id="KW-1185">Reference proteome</keyword>
<evidence type="ECO:0000259" key="4">
    <source>
        <dbReference type="Pfam" id="PF00329"/>
    </source>
</evidence>
<dbReference type="PANTHER" id="PTHR43485">
    <property type="entry name" value="HYDROGENASE-4 COMPONENT G"/>
    <property type="match status" value="1"/>
</dbReference>
<evidence type="ECO:0000256" key="2">
    <source>
        <dbReference type="ARBA" id="ARBA00023027"/>
    </source>
</evidence>
<dbReference type="InterPro" id="IPR029014">
    <property type="entry name" value="NiFe-Hase_large"/>
</dbReference>
<dbReference type="EMBL" id="QYUL01000005">
    <property type="protein sequence ID" value="RJF77425.1"/>
    <property type="molecule type" value="Genomic_DNA"/>
</dbReference>
<organism evidence="6 7">
    <name type="scientific">Azospirillum cavernae</name>
    <dbReference type="NCBI Taxonomy" id="2320860"/>
    <lineage>
        <taxon>Bacteria</taxon>
        <taxon>Pseudomonadati</taxon>
        <taxon>Pseudomonadota</taxon>
        <taxon>Alphaproteobacteria</taxon>
        <taxon>Rhodospirillales</taxon>
        <taxon>Azospirillaceae</taxon>
        <taxon>Azospirillum</taxon>
    </lineage>
</organism>
<feature type="binding site" evidence="3">
    <location>
        <position position="198"/>
    </location>
    <ligand>
        <name>Mg(2+)</name>
        <dbReference type="ChEBI" id="CHEBI:18420"/>
    </ligand>
</feature>
<evidence type="ECO:0000256" key="1">
    <source>
        <dbReference type="ARBA" id="ARBA00023002"/>
    </source>
</evidence>
<dbReference type="GO" id="GO:0016151">
    <property type="term" value="F:nickel cation binding"/>
    <property type="evidence" value="ECO:0007669"/>
    <property type="project" value="InterPro"/>
</dbReference>
<dbReference type="SUPFAM" id="SSF56762">
    <property type="entry name" value="HydB/Nqo4-like"/>
    <property type="match status" value="1"/>
</dbReference>
<dbReference type="InterPro" id="IPR052197">
    <property type="entry name" value="ComplexI_49kDa-like"/>
</dbReference>
<dbReference type="GO" id="GO:0016651">
    <property type="term" value="F:oxidoreductase activity, acting on NAD(P)H"/>
    <property type="evidence" value="ECO:0007669"/>
    <property type="project" value="InterPro"/>
</dbReference>
<keyword evidence="1" id="KW-0560">Oxidoreductase</keyword>
<evidence type="ECO:0000313" key="7">
    <source>
        <dbReference type="Proteomes" id="UP000283458"/>
    </source>
</evidence>
<sequence length="528" mass="57547">MYGEEPLFGLLNRLGRPAPNHRPWPRHVTDRAGWRLLIDHLGQNNWSLLGLWGDRAADGLSVHAALREDLSGDVGLVSLPCPDGRFPSLSAVRPAAIRLERAACDLFGLTAEGITDPRPWLDHGQWGLRHPLAQTPTFSTPPTAPYPFLKSEGHGLHQIPVGPVHAGIIEPGHFRFTANGETVARLEERLGYVHKGIEGLTRGKPVLEAARIIARLSGDSTVAHSIAFARAVESALALTIPPRAVWLRALMAELERLANHFGDIGAICNDAAFAFMLAELSQLREAVLRAADACFGHRLMMDCVIPGGVFPDIAETGPKRLLDLTIELRRRFAPLVAIYDNKASLQDRTVSTGIVNTGLVNRFGAGGHVGRASGRGLDARKSPGYAPYNDLEFEVPVLTEGDVNARVWIRIREVEQSLSLVEQIVRRMPGVPRGPDGITPPPLLPMDHILDHAKAGGGGEGMALVESFRGEILTWVRIAADGTVERCHPRDPSWFQWPLLEAAIEGNIVADFPLCNKSFNCTYSGHDL</sequence>
<dbReference type="Pfam" id="PF00374">
    <property type="entry name" value="NiFeSe_Hases"/>
    <property type="match status" value="1"/>
</dbReference>
<accession>A0A418VMQ8</accession>